<dbReference type="EMBL" id="PFBV01000003">
    <property type="protein sequence ID" value="PIT88519.1"/>
    <property type="molecule type" value="Genomic_DNA"/>
</dbReference>
<proteinExistence type="inferred from homology"/>
<dbReference type="PANTHER" id="PTHR12532">
    <property type="entry name" value="TRANSLATIONAL ACTIVATOR OF CYTOCHROME C OXIDASE 1"/>
    <property type="match status" value="1"/>
</dbReference>
<dbReference type="PANTHER" id="PTHR12532:SF0">
    <property type="entry name" value="TRANSLATIONAL ACTIVATOR OF CYTOCHROME C OXIDASE 1"/>
    <property type="match status" value="1"/>
</dbReference>
<keyword evidence="3 4" id="KW-0804">Transcription</keyword>
<protein>
    <recommendedName>
        <fullName evidence="4">Probable transcriptional regulatory protein COU29_01920</fullName>
    </recommendedName>
</protein>
<evidence type="ECO:0000256" key="1">
    <source>
        <dbReference type="ARBA" id="ARBA00008724"/>
    </source>
</evidence>
<organism evidence="7 8">
    <name type="scientific">Candidatus Magasanikbacteria bacterium CG10_big_fil_rev_8_21_14_0_10_36_32</name>
    <dbReference type="NCBI Taxonomy" id="1974646"/>
    <lineage>
        <taxon>Bacteria</taxon>
        <taxon>Candidatus Magasanikiibacteriota</taxon>
    </lineage>
</organism>
<dbReference type="NCBIfam" id="TIGR01033">
    <property type="entry name" value="YebC/PmpR family DNA-binding transcriptional regulator"/>
    <property type="match status" value="1"/>
</dbReference>
<reference evidence="8" key="1">
    <citation type="submission" date="2017-09" db="EMBL/GenBank/DDBJ databases">
        <title>Depth-based differentiation of microbial function through sediment-hosted aquifers and enrichment of novel symbionts in the deep terrestrial subsurface.</title>
        <authorList>
            <person name="Probst A.J."/>
            <person name="Ladd B."/>
            <person name="Jarett J.K."/>
            <person name="Geller-Mcgrath D.E."/>
            <person name="Sieber C.M.K."/>
            <person name="Emerson J.B."/>
            <person name="Anantharaman K."/>
            <person name="Thomas B.C."/>
            <person name="Malmstrom R."/>
            <person name="Stieglmeier M."/>
            <person name="Klingl A."/>
            <person name="Woyke T."/>
            <person name="Ryan C.M."/>
            <person name="Banfield J.F."/>
        </authorList>
    </citation>
    <scope>NUCLEOTIDE SEQUENCE [LARGE SCALE GENOMIC DNA]</scope>
</reference>
<dbReference type="GO" id="GO:0006355">
    <property type="term" value="P:regulation of DNA-templated transcription"/>
    <property type="evidence" value="ECO:0007669"/>
    <property type="project" value="UniProtKB-UniRule"/>
</dbReference>
<dbReference type="InterPro" id="IPR049083">
    <property type="entry name" value="TACO1_YebC_N"/>
</dbReference>
<dbReference type="Pfam" id="PF20772">
    <property type="entry name" value="TACO1_YebC_N"/>
    <property type="match status" value="1"/>
</dbReference>
<dbReference type="Gene3D" id="1.10.10.200">
    <property type="match status" value="1"/>
</dbReference>
<dbReference type="Gene3D" id="3.30.70.980">
    <property type="match status" value="2"/>
</dbReference>
<comment type="caution">
    <text evidence="7">The sequence shown here is derived from an EMBL/GenBank/DDBJ whole genome shotgun (WGS) entry which is preliminary data.</text>
</comment>
<keyword evidence="2 4" id="KW-0805">Transcription regulation</keyword>
<dbReference type="InterPro" id="IPR029072">
    <property type="entry name" value="YebC-like"/>
</dbReference>
<dbReference type="InterPro" id="IPR048300">
    <property type="entry name" value="TACO1_YebC-like_2nd/3rd_dom"/>
</dbReference>
<keyword evidence="4" id="KW-0963">Cytoplasm</keyword>
<feature type="domain" description="TACO1/YebC-like N-terminal" evidence="6">
    <location>
        <begin position="5"/>
        <end position="76"/>
    </location>
</feature>
<dbReference type="Pfam" id="PF01709">
    <property type="entry name" value="Transcrip_reg"/>
    <property type="match status" value="1"/>
</dbReference>
<evidence type="ECO:0000313" key="8">
    <source>
        <dbReference type="Proteomes" id="UP000231426"/>
    </source>
</evidence>
<evidence type="ECO:0000256" key="2">
    <source>
        <dbReference type="ARBA" id="ARBA00023015"/>
    </source>
</evidence>
<evidence type="ECO:0000259" key="6">
    <source>
        <dbReference type="Pfam" id="PF20772"/>
    </source>
</evidence>
<dbReference type="InterPro" id="IPR002876">
    <property type="entry name" value="Transcrip_reg_TACO1-like"/>
</dbReference>
<dbReference type="AlphaFoldDB" id="A0A2M6W6U7"/>
<name>A0A2M6W6U7_9BACT</name>
<dbReference type="FunFam" id="1.10.10.200:FF:000002">
    <property type="entry name" value="Probable transcriptional regulatory protein CLM62_37755"/>
    <property type="match status" value="1"/>
</dbReference>
<dbReference type="NCBIfam" id="NF009044">
    <property type="entry name" value="PRK12378.1"/>
    <property type="match status" value="1"/>
</dbReference>
<evidence type="ECO:0000256" key="4">
    <source>
        <dbReference type="HAMAP-Rule" id="MF_00693"/>
    </source>
</evidence>
<comment type="similarity">
    <text evidence="1 4">Belongs to the TACO1 family.</text>
</comment>
<keyword evidence="4 7" id="KW-0238">DNA-binding</keyword>
<comment type="subcellular location">
    <subcellularLocation>
        <location evidence="4">Cytoplasm</location>
    </subcellularLocation>
</comment>
<evidence type="ECO:0000259" key="5">
    <source>
        <dbReference type="Pfam" id="PF01709"/>
    </source>
</evidence>
<dbReference type="InterPro" id="IPR026564">
    <property type="entry name" value="Transcrip_reg_TACO1-like_dom3"/>
</dbReference>
<dbReference type="Proteomes" id="UP000231426">
    <property type="component" value="Unassembled WGS sequence"/>
</dbReference>
<evidence type="ECO:0000256" key="3">
    <source>
        <dbReference type="ARBA" id="ARBA00023163"/>
    </source>
</evidence>
<dbReference type="SUPFAM" id="SSF75625">
    <property type="entry name" value="YebC-like"/>
    <property type="match status" value="1"/>
</dbReference>
<evidence type="ECO:0000313" key="7">
    <source>
        <dbReference type="EMBL" id="PIT88519.1"/>
    </source>
</evidence>
<feature type="domain" description="TACO1/YebC-like second and third" evidence="5">
    <location>
        <begin position="84"/>
        <end position="241"/>
    </location>
</feature>
<accession>A0A2M6W6U7</accession>
<dbReference type="HAMAP" id="MF_00693">
    <property type="entry name" value="Transcrip_reg_TACO1"/>
    <property type="match status" value="1"/>
</dbReference>
<dbReference type="GO" id="GO:0005737">
    <property type="term" value="C:cytoplasm"/>
    <property type="evidence" value="ECO:0007669"/>
    <property type="project" value="UniProtKB-SubCell"/>
</dbReference>
<dbReference type="InterPro" id="IPR017856">
    <property type="entry name" value="Integrase-like_N"/>
</dbReference>
<sequence>MSGHSKWHNIQGRKGKQDALRSNLFSKFSKAISIAAKQGGGDMAINFSLRLAVDKAKAAGMPKDNIDRAIKKGTGELNDGTQVEEMLYEAYGPGGVAIMIRCLTDNKNRTVQEIKHIVSDKGGSFGNAGSVSWMFQQLGYILIEADKQPANREEFEMEMIDAGVEDIQEAEGGGLEIKTKTENFKKVVDKLREMNIETKESGLIWSAKDKVPISEEVQGKLEKLFGDLEDNDDVEDFYTNAE</sequence>
<dbReference type="GO" id="GO:0003677">
    <property type="term" value="F:DNA binding"/>
    <property type="evidence" value="ECO:0007669"/>
    <property type="project" value="UniProtKB-UniRule"/>
</dbReference>
<gene>
    <name evidence="7" type="ORF">COU29_01920</name>
</gene>
<dbReference type="NCBIfam" id="NF001030">
    <property type="entry name" value="PRK00110.1"/>
    <property type="match status" value="1"/>
</dbReference>